<feature type="compositionally biased region" description="Basic and acidic residues" evidence="5">
    <location>
        <begin position="227"/>
        <end position="241"/>
    </location>
</feature>
<dbReference type="PANTHER" id="PTHR16201:SF37">
    <property type="entry name" value="PQ-LOOP REPEAT-CONTAINING PROTEIN"/>
    <property type="match status" value="1"/>
</dbReference>
<dbReference type="EMBL" id="BLZA01000007">
    <property type="protein sequence ID" value="GHJ84342.1"/>
    <property type="molecule type" value="Genomic_DNA"/>
</dbReference>
<dbReference type="InterPro" id="IPR006603">
    <property type="entry name" value="PQ-loop_rpt"/>
</dbReference>
<evidence type="ECO:0000256" key="3">
    <source>
        <dbReference type="ARBA" id="ARBA00022989"/>
    </source>
</evidence>
<accession>A0A8H3YDJ2</accession>
<feature type="transmembrane region" description="Helical" evidence="6">
    <location>
        <begin position="97"/>
        <end position="120"/>
    </location>
</feature>
<dbReference type="SMART" id="SM00679">
    <property type="entry name" value="CTNS"/>
    <property type="match status" value="2"/>
</dbReference>
<feature type="transmembrane region" description="Helical" evidence="6">
    <location>
        <begin position="12"/>
        <end position="29"/>
    </location>
</feature>
<evidence type="ECO:0000313" key="7">
    <source>
        <dbReference type="EMBL" id="GHJ84342.1"/>
    </source>
</evidence>
<comment type="subcellular location">
    <subcellularLocation>
        <location evidence="1">Membrane</location>
        <topology evidence="1">Multi-pass membrane protein</topology>
    </subcellularLocation>
</comment>
<dbReference type="InterPro" id="IPR051415">
    <property type="entry name" value="LAAT-1"/>
</dbReference>
<evidence type="ECO:0000313" key="8">
    <source>
        <dbReference type="Proteomes" id="UP000620104"/>
    </source>
</evidence>
<feature type="region of interest" description="Disordered" evidence="5">
    <location>
        <begin position="227"/>
        <end position="279"/>
    </location>
</feature>
<feature type="transmembrane region" description="Helical" evidence="6">
    <location>
        <begin position="132"/>
        <end position="152"/>
    </location>
</feature>
<comment type="caution">
    <text evidence="7">The sequence shown here is derived from an EMBL/GenBank/DDBJ whole genome shotgun (WGS) entry which is preliminary data.</text>
</comment>
<evidence type="ECO:0000256" key="6">
    <source>
        <dbReference type="SAM" id="Phobius"/>
    </source>
</evidence>
<keyword evidence="3 6" id="KW-1133">Transmembrane helix</keyword>
<reference evidence="7" key="1">
    <citation type="submission" date="2020-07" db="EMBL/GenBank/DDBJ databases">
        <title>Draft Genome Sequence of a Deep-Sea Yeast, Naganishia (Cryptococcus) liquefaciens strain N6.</title>
        <authorList>
            <person name="Han Y.W."/>
            <person name="Kajitani R."/>
            <person name="Morimoto H."/>
            <person name="Parhat M."/>
            <person name="Tsubouchi H."/>
            <person name="Bakenova O."/>
            <person name="Ogata M."/>
            <person name="Argunhan B."/>
            <person name="Aoki R."/>
            <person name="Kajiwara S."/>
            <person name="Itoh T."/>
            <person name="Iwasaki H."/>
        </authorList>
    </citation>
    <scope>NUCLEOTIDE SEQUENCE</scope>
    <source>
        <strain evidence="7">N6</strain>
    </source>
</reference>
<dbReference type="GO" id="GO:0016020">
    <property type="term" value="C:membrane"/>
    <property type="evidence" value="ECO:0007669"/>
    <property type="project" value="UniProtKB-SubCell"/>
</dbReference>
<evidence type="ECO:0000256" key="2">
    <source>
        <dbReference type="ARBA" id="ARBA00022692"/>
    </source>
</evidence>
<feature type="compositionally biased region" description="Basic and acidic residues" evidence="5">
    <location>
        <begin position="265"/>
        <end position="279"/>
    </location>
</feature>
<feature type="transmembrane region" description="Helical" evidence="6">
    <location>
        <begin position="190"/>
        <end position="213"/>
    </location>
</feature>
<dbReference type="PANTHER" id="PTHR16201">
    <property type="entry name" value="SEVEN TRANSMEMBRANE PROTEIN 1-RELATED"/>
    <property type="match status" value="1"/>
</dbReference>
<proteinExistence type="predicted"/>
<keyword evidence="8" id="KW-1185">Reference proteome</keyword>
<dbReference type="Pfam" id="PF04193">
    <property type="entry name" value="PQ-loop"/>
    <property type="match status" value="2"/>
</dbReference>
<feature type="transmembrane region" description="Helical" evidence="6">
    <location>
        <begin position="41"/>
        <end position="61"/>
    </location>
</feature>
<dbReference type="AlphaFoldDB" id="A0A8H3YDJ2"/>
<organism evidence="7 8">
    <name type="scientific">Naganishia liquefaciens</name>
    <dbReference type="NCBI Taxonomy" id="104408"/>
    <lineage>
        <taxon>Eukaryota</taxon>
        <taxon>Fungi</taxon>
        <taxon>Dikarya</taxon>
        <taxon>Basidiomycota</taxon>
        <taxon>Agaricomycotina</taxon>
        <taxon>Tremellomycetes</taxon>
        <taxon>Filobasidiales</taxon>
        <taxon>Filobasidiaceae</taxon>
        <taxon>Naganishia</taxon>
    </lineage>
</organism>
<keyword evidence="2 6" id="KW-0812">Transmembrane</keyword>
<name>A0A8H3YDJ2_9TREE</name>
<dbReference type="Proteomes" id="UP000620104">
    <property type="component" value="Unassembled WGS sequence"/>
</dbReference>
<dbReference type="OrthoDB" id="407617at2759"/>
<evidence type="ECO:0000256" key="4">
    <source>
        <dbReference type="ARBA" id="ARBA00023136"/>
    </source>
</evidence>
<evidence type="ECO:0008006" key="9">
    <source>
        <dbReference type="Google" id="ProtNLM"/>
    </source>
</evidence>
<feature type="transmembrane region" description="Helical" evidence="6">
    <location>
        <begin position="164"/>
        <end position="184"/>
    </location>
</feature>
<keyword evidence="4 6" id="KW-0472">Membrane</keyword>
<dbReference type="Gene3D" id="1.20.1280.290">
    <property type="match status" value="2"/>
</dbReference>
<sequence>MPHPNAALENVFGTIGAVLWSVQIIPQIWKSYRTKETEGLSTLLMFIWACAGLFLGTYAIVQNINIPIILQPQLFSTLAALSTAQCLYYGHGKPLKLCIVFFLGFCAFFGAFEAGMTFALRAGQANGTDAPVLLFGILSAVLLAGALLPQYWEIYRLGEVKGISMTFMAVDMAGGVFCILSLVFKEFIDILATINYAAVVLLDGIVVVLAVMLNPRARRRAIERIEKSGDEGREDTAREIDGGDPNATSMTESKPARVPSLKSTKKLEAPEPSSRIEDV</sequence>
<protein>
    <recommendedName>
        <fullName evidence="9">PQ-loop repeat-containing protein</fullName>
    </recommendedName>
</protein>
<evidence type="ECO:0000256" key="1">
    <source>
        <dbReference type="ARBA" id="ARBA00004141"/>
    </source>
</evidence>
<gene>
    <name evidence="7" type="ORF">NliqN6_0744</name>
</gene>
<evidence type="ECO:0000256" key="5">
    <source>
        <dbReference type="SAM" id="MobiDB-lite"/>
    </source>
</evidence>